<gene>
    <name evidence="1" type="ORF">SAMN05443550_1219</name>
</gene>
<proteinExistence type="predicted"/>
<organism evidence="1 2">
    <name type="scientific">Pedobacter hartonius</name>
    <dbReference type="NCBI Taxonomy" id="425514"/>
    <lineage>
        <taxon>Bacteria</taxon>
        <taxon>Pseudomonadati</taxon>
        <taxon>Bacteroidota</taxon>
        <taxon>Sphingobacteriia</taxon>
        <taxon>Sphingobacteriales</taxon>
        <taxon>Sphingobacteriaceae</taxon>
        <taxon>Pedobacter</taxon>
    </lineage>
</organism>
<dbReference type="STRING" id="425514.SAMN05443550_1219"/>
<name>A0A1H4HIL1_9SPHI</name>
<dbReference type="EMBL" id="FNRA01000021">
    <property type="protein sequence ID" value="SEB21663.1"/>
    <property type="molecule type" value="Genomic_DNA"/>
</dbReference>
<evidence type="ECO:0000313" key="2">
    <source>
        <dbReference type="Proteomes" id="UP000198850"/>
    </source>
</evidence>
<dbReference type="AlphaFoldDB" id="A0A1H4HIL1"/>
<sequence>MQDIVVRPKYTYNNYLPAFSSCCPFAFKGGLRKAKLMRRSDQIKRVEVTEMVHFYIERRCIKNGMKITKS</sequence>
<keyword evidence="2" id="KW-1185">Reference proteome</keyword>
<protein>
    <submittedName>
        <fullName evidence="1">Uncharacterized protein</fullName>
    </submittedName>
</protein>
<accession>A0A1H4HIL1</accession>
<dbReference type="Proteomes" id="UP000198850">
    <property type="component" value="Unassembled WGS sequence"/>
</dbReference>
<dbReference type="PROSITE" id="PS51257">
    <property type="entry name" value="PROKAR_LIPOPROTEIN"/>
    <property type="match status" value="1"/>
</dbReference>
<reference evidence="1 2" key="1">
    <citation type="submission" date="2016-10" db="EMBL/GenBank/DDBJ databases">
        <authorList>
            <person name="de Groot N.N."/>
        </authorList>
    </citation>
    <scope>NUCLEOTIDE SEQUENCE [LARGE SCALE GENOMIC DNA]</scope>
    <source>
        <strain evidence="1 2">DSM 19033</strain>
    </source>
</reference>
<evidence type="ECO:0000313" key="1">
    <source>
        <dbReference type="EMBL" id="SEB21663.1"/>
    </source>
</evidence>